<proteinExistence type="predicted"/>
<accession>R0KS08</accession>
<dbReference type="EMBL" id="KB909178">
    <property type="protein sequence ID" value="EOB12992.1"/>
    <property type="molecule type" value="Genomic_DNA"/>
</dbReference>
<organism evidence="1 2">
    <name type="scientific">Nosema bombycis (strain CQ1 / CVCC 102059)</name>
    <name type="common">Microsporidian parasite</name>
    <name type="synonym">Pebrine of silkworm</name>
    <dbReference type="NCBI Taxonomy" id="578461"/>
    <lineage>
        <taxon>Eukaryota</taxon>
        <taxon>Fungi</taxon>
        <taxon>Fungi incertae sedis</taxon>
        <taxon>Microsporidia</taxon>
        <taxon>Nosematidae</taxon>
        <taxon>Nosema</taxon>
    </lineage>
</organism>
<evidence type="ECO:0000313" key="1">
    <source>
        <dbReference type="EMBL" id="EOB12992.1"/>
    </source>
</evidence>
<keyword evidence="2" id="KW-1185">Reference proteome</keyword>
<dbReference type="AlphaFoldDB" id="R0KS08"/>
<gene>
    <name evidence="1" type="ORF">NBO_270g0001</name>
</gene>
<protein>
    <submittedName>
        <fullName evidence="1">Uncharacterized protein</fullName>
    </submittedName>
</protein>
<dbReference type="VEuPathDB" id="MicrosporidiaDB:NBO_270g0001"/>
<evidence type="ECO:0000313" key="2">
    <source>
        <dbReference type="Proteomes" id="UP000016927"/>
    </source>
</evidence>
<name>R0KS08_NOSB1</name>
<sequence>MEKEIQNLSKNIKESKDNTYFYDLNSLKSLVDKRNELWREEKNLKNELKGIEEELKWRGCSVEGGSKVEKGFENMGVVSTLNPNNPKDTPSLKDTTTLKDYPLHFYKRVSYYWTFLISLKI</sequence>
<dbReference type="HOGENOM" id="CLU_2038718_0_0_1"/>
<reference evidence="1 2" key="1">
    <citation type="journal article" date="2013" name="BMC Genomics">
        <title>Comparative genomics of parasitic silkworm microsporidia reveal an association between genome expansion and host adaptation.</title>
        <authorList>
            <person name="Pan G."/>
            <person name="Xu J."/>
            <person name="Li T."/>
            <person name="Xia Q."/>
            <person name="Liu S.L."/>
            <person name="Zhang G."/>
            <person name="Li S."/>
            <person name="Li C."/>
            <person name="Liu H."/>
            <person name="Yang L."/>
            <person name="Liu T."/>
            <person name="Zhang X."/>
            <person name="Wu Z."/>
            <person name="Fan W."/>
            <person name="Dang X."/>
            <person name="Xiang H."/>
            <person name="Tao M."/>
            <person name="Li Y."/>
            <person name="Hu J."/>
            <person name="Li Z."/>
            <person name="Lin L."/>
            <person name="Luo J."/>
            <person name="Geng L."/>
            <person name="Wang L."/>
            <person name="Long M."/>
            <person name="Wan Y."/>
            <person name="He N."/>
            <person name="Zhang Z."/>
            <person name="Lu C."/>
            <person name="Keeling P.J."/>
            <person name="Wang J."/>
            <person name="Xiang Z."/>
            <person name="Zhou Z."/>
        </authorList>
    </citation>
    <scope>NUCLEOTIDE SEQUENCE [LARGE SCALE GENOMIC DNA]</scope>
    <source>
        <strain evidence="2">CQ1 / CVCC 102059</strain>
    </source>
</reference>
<dbReference type="Proteomes" id="UP000016927">
    <property type="component" value="Unassembled WGS sequence"/>
</dbReference>